<gene>
    <name evidence="1" type="ORF">NBG4_490007</name>
</gene>
<reference evidence="2" key="1">
    <citation type="submission" date="2018-03" db="EMBL/GenBank/DDBJ databases">
        <authorList>
            <person name="Zecchin S."/>
        </authorList>
    </citation>
    <scope>NUCLEOTIDE SEQUENCE [LARGE SCALE GENOMIC DNA]</scope>
</reference>
<dbReference type="EMBL" id="OUUY01000096">
    <property type="protein sequence ID" value="SPQ01248.1"/>
    <property type="molecule type" value="Genomic_DNA"/>
</dbReference>
<name>A0A2U3QIP3_9BACT</name>
<dbReference type="Proteomes" id="UP000245125">
    <property type="component" value="Unassembled WGS sequence"/>
</dbReference>
<dbReference type="AlphaFoldDB" id="A0A2U3QIP3"/>
<evidence type="ECO:0000313" key="1">
    <source>
        <dbReference type="EMBL" id="SPQ01248.1"/>
    </source>
</evidence>
<protein>
    <submittedName>
        <fullName evidence="1">Uncharacterized protein</fullName>
    </submittedName>
</protein>
<accession>A0A2U3QIP3</accession>
<proteinExistence type="predicted"/>
<organism evidence="1 2">
    <name type="scientific">Candidatus Sulfobium mesophilum</name>
    <dbReference type="NCBI Taxonomy" id="2016548"/>
    <lineage>
        <taxon>Bacteria</taxon>
        <taxon>Pseudomonadati</taxon>
        <taxon>Nitrospirota</taxon>
        <taxon>Nitrospiria</taxon>
        <taxon>Nitrospirales</taxon>
        <taxon>Nitrospiraceae</taxon>
        <taxon>Candidatus Sulfobium</taxon>
    </lineage>
</organism>
<sequence>MFTDETNMKQKIMSRLGNGKHNVSVQTVTKGGMPTQGDRKRVCLFILEVLEDCPARTSREAIYPGILFSVNRIYVFHLV</sequence>
<keyword evidence="2" id="KW-1185">Reference proteome</keyword>
<evidence type="ECO:0000313" key="2">
    <source>
        <dbReference type="Proteomes" id="UP000245125"/>
    </source>
</evidence>